<evidence type="ECO:0000313" key="2">
    <source>
        <dbReference type="EMBL" id="OGY40182.1"/>
    </source>
</evidence>
<organism evidence="2 3">
    <name type="scientific">Candidatus Brennerbacteria bacterium RIFOXYD1_FULL_41_16</name>
    <dbReference type="NCBI Taxonomy" id="1797529"/>
    <lineage>
        <taxon>Bacteria</taxon>
        <taxon>Candidatus Brenneribacteriota</taxon>
    </lineage>
</organism>
<feature type="transmembrane region" description="Helical" evidence="1">
    <location>
        <begin position="376"/>
        <end position="409"/>
    </location>
</feature>
<feature type="transmembrane region" description="Helical" evidence="1">
    <location>
        <begin position="38"/>
        <end position="56"/>
    </location>
</feature>
<dbReference type="Gene3D" id="1.20.1250.20">
    <property type="entry name" value="MFS general substrate transporter like domains"/>
    <property type="match status" value="1"/>
</dbReference>
<feature type="transmembrane region" description="Helical" evidence="1">
    <location>
        <begin position="275"/>
        <end position="297"/>
    </location>
</feature>
<keyword evidence="1" id="KW-0812">Transmembrane</keyword>
<feature type="transmembrane region" description="Helical" evidence="1">
    <location>
        <begin position="170"/>
        <end position="192"/>
    </location>
</feature>
<feature type="transmembrane region" description="Helical" evidence="1">
    <location>
        <begin position="198"/>
        <end position="222"/>
    </location>
</feature>
<keyword evidence="1" id="KW-0472">Membrane</keyword>
<evidence type="ECO:0008006" key="4">
    <source>
        <dbReference type="Google" id="ProtNLM"/>
    </source>
</evidence>
<evidence type="ECO:0000313" key="3">
    <source>
        <dbReference type="Proteomes" id="UP000178570"/>
    </source>
</evidence>
<comment type="caution">
    <text evidence="2">The sequence shown here is derived from an EMBL/GenBank/DDBJ whole genome shotgun (WGS) entry which is preliminary data.</text>
</comment>
<sequence>MRILIKFEAVVFEEKYFSRFLSISGISREALALYSMHFLRNFAVGLFGIFVPIYIFQNATKPVIVSDIFLSNLLWVVFYFLAYSFSMLISSLFLGNLIFNSLGFKRSIFLSILLLIFGILFLVFSEKVFLWSFLSAFLLGACVNFYWIPFHVFFIRKANQGGNYGKETSFQIFLGNLAGIVAPFIAGVVIYFSGFEKVFTISIAFLLVSLLPLFFFVSEGLHRNHDLKKIVSGFLKDRSSRRALIGLAGAGVEDTLFGVFWPILLFLTLMDTIKIGAITTISTFLSMVVVLWAGMIFEGGKNKKLFEWSAIFNSLLYLPRFFINFASGIYVLDILDKLNSKIYGVGLSSSTYDLAKRFGDSDFILIREVVLHLGRVLALLASLVLLLFFPWRTIFFLIGAISLLNLLVLKEHSA</sequence>
<keyword evidence="1" id="KW-1133">Transmembrane helix</keyword>
<dbReference type="AlphaFoldDB" id="A0A1G1XJQ7"/>
<dbReference type="EMBL" id="MHHY01000009">
    <property type="protein sequence ID" value="OGY40182.1"/>
    <property type="molecule type" value="Genomic_DNA"/>
</dbReference>
<feature type="transmembrane region" description="Helical" evidence="1">
    <location>
        <begin position="76"/>
        <end position="95"/>
    </location>
</feature>
<dbReference type="SUPFAM" id="SSF103473">
    <property type="entry name" value="MFS general substrate transporter"/>
    <property type="match status" value="1"/>
</dbReference>
<feature type="transmembrane region" description="Helical" evidence="1">
    <location>
        <begin position="107"/>
        <end position="124"/>
    </location>
</feature>
<feature type="transmembrane region" description="Helical" evidence="1">
    <location>
        <begin position="309"/>
        <end position="332"/>
    </location>
</feature>
<dbReference type="InterPro" id="IPR036259">
    <property type="entry name" value="MFS_trans_sf"/>
</dbReference>
<gene>
    <name evidence="2" type="ORF">A2570_02750</name>
</gene>
<feature type="transmembrane region" description="Helical" evidence="1">
    <location>
        <begin position="130"/>
        <end position="149"/>
    </location>
</feature>
<accession>A0A1G1XJQ7</accession>
<dbReference type="STRING" id="1797529.A2570_02750"/>
<name>A0A1G1XJQ7_9BACT</name>
<feature type="transmembrane region" description="Helical" evidence="1">
    <location>
        <begin position="243"/>
        <end position="269"/>
    </location>
</feature>
<evidence type="ECO:0000256" key="1">
    <source>
        <dbReference type="SAM" id="Phobius"/>
    </source>
</evidence>
<reference evidence="2 3" key="1">
    <citation type="journal article" date="2016" name="Nat. Commun.">
        <title>Thousands of microbial genomes shed light on interconnected biogeochemical processes in an aquifer system.</title>
        <authorList>
            <person name="Anantharaman K."/>
            <person name="Brown C.T."/>
            <person name="Hug L.A."/>
            <person name="Sharon I."/>
            <person name="Castelle C.J."/>
            <person name="Probst A.J."/>
            <person name="Thomas B.C."/>
            <person name="Singh A."/>
            <person name="Wilkins M.J."/>
            <person name="Karaoz U."/>
            <person name="Brodie E.L."/>
            <person name="Williams K.H."/>
            <person name="Hubbard S.S."/>
            <person name="Banfield J.F."/>
        </authorList>
    </citation>
    <scope>NUCLEOTIDE SEQUENCE [LARGE SCALE GENOMIC DNA]</scope>
</reference>
<protein>
    <recommendedName>
        <fullName evidence="4">Major facilitator superfamily (MFS) profile domain-containing protein</fullName>
    </recommendedName>
</protein>
<dbReference type="Proteomes" id="UP000178570">
    <property type="component" value="Unassembled WGS sequence"/>
</dbReference>
<proteinExistence type="predicted"/>